<evidence type="ECO:0000256" key="1">
    <source>
        <dbReference type="ARBA" id="ARBA00004123"/>
    </source>
</evidence>
<dbReference type="PANTHER" id="PTHR11472">
    <property type="entry name" value="DNA REPAIR DEAD HELICASE RAD3/XP-D SUBFAMILY MEMBER"/>
    <property type="match status" value="1"/>
</dbReference>
<dbReference type="Pfam" id="PF23109">
    <property type="entry name" value="ARCH_RTEL1"/>
    <property type="match status" value="1"/>
</dbReference>
<feature type="region of interest" description="Disordered" evidence="18">
    <location>
        <begin position="984"/>
        <end position="1028"/>
    </location>
</feature>
<dbReference type="GO" id="GO:0046872">
    <property type="term" value="F:metal ion binding"/>
    <property type="evidence" value="ECO:0007669"/>
    <property type="project" value="UniProtKB-KW"/>
</dbReference>
<evidence type="ECO:0000256" key="2">
    <source>
        <dbReference type="ARBA" id="ARBA00009146"/>
    </source>
</evidence>
<dbReference type="PROSITE" id="PS51193">
    <property type="entry name" value="HELICASE_ATP_BIND_2"/>
    <property type="match status" value="1"/>
</dbReference>
<evidence type="ECO:0000259" key="19">
    <source>
        <dbReference type="PROSITE" id="PS51193"/>
    </source>
</evidence>
<gene>
    <name evidence="20" type="ORF">WJX73_006207</name>
</gene>
<dbReference type="GO" id="GO:0003677">
    <property type="term" value="F:DNA binding"/>
    <property type="evidence" value="ECO:0007669"/>
    <property type="project" value="UniProtKB-KW"/>
</dbReference>
<dbReference type="InterPro" id="IPR010614">
    <property type="entry name" value="RAD3-like_helicase_DEAD"/>
</dbReference>
<comment type="caution">
    <text evidence="20">The sequence shown here is derived from an EMBL/GenBank/DDBJ whole genome shotgun (WGS) entry which is preliminary data.</text>
</comment>
<dbReference type="GO" id="GO:0045910">
    <property type="term" value="P:negative regulation of DNA recombination"/>
    <property type="evidence" value="ECO:0007669"/>
    <property type="project" value="TreeGrafter"/>
</dbReference>
<dbReference type="Pfam" id="PF13307">
    <property type="entry name" value="Helicase_C_2"/>
    <property type="match status" value="1"/>
</dbReference>
<reference evidence="20 21" key="1">
    <citation type="journal article" date="2024" name="Nat. Commun.">
        <title>Phylogenomics reveals the evolutionary origins of lichenization in chlorophyte algae.</title>
        <authorList>
            <person name="Puginier C."/>
            <person name="Libourel C."/>
            <person name="Otte J."/>
            <person name="Skaloud P."/>
            <person name="Haon M."/>
            <person name="Grisel S."/>
            <person name="Petersen M."/>
            <person name="Berrin J.G."/>
            <person name="Delaux P.M."/>
            <person name="Dal Grande F."/>
            <person name="Keller J."/>
        </authorList>
    </citation>
    <scope>NUCLEOTIDE SEQUENCE [LARGE SCALE GENOMIC DNA]</scope>
    <source>
        <strain evidence="20 21">SAG 2036</strain>
    </source>
</reference>
<sequence length="1174" mass="125933">MPTYTLRGVEVQFPHAAYACQLTYMEKVIQALQEGNNALLESPTGTGKTLCLLCATLAWRESIKPNPVKEEKPAGKPDYEAQPKSEWVDELRAQQQKGQAGTIVPPIIYSSRTHSQLAQVIKELRTTTYRPRMAILGSRQQMCLHAPVQRAPAAVINQACRKAVSGQSCLRQHRIEQYIARQTDTANEPMDIEDLMRVGQVQSLCPFYLARELTANAEIVFMPYNYLIDAKTRASIKQLSLDGAVLIFDEAHNIESVCSDASSFDLSPQVLTGAIQEVKAAREIAVRKRGAGELRSLATAYGGCGLRAFSNPEMGRDANITADLTALTNMLVQLETTISGIRPPKQGLTQPGSFIWQLLGKAGLTQDACPVATMLLVTAGELLTNNGQDDLPGSTAAERNQGMKMDLLADMLRLAMRSADAAGPGQPSRMQGYRVHIHVAPSRTSRGGNQGRGAGGPGGRGFGAQTTMEDSRPTLSYWCFAPGAAMQELATMRVRCVVLTSGTLSPLDSFAAELQQPFPITLENPHVIDANQAWVGVVPVGPAGETLNSSYANRDSKAYKEELGNAVVNFARMIPGGMLVFFPAYAVMRDCVDAWKAAYGSGQGWGSSIWERITAHKQPVLEPQDSGLFPQAAQDYQAKLRDPSSTGAIFFAVCRGKVSEGLDFSDAAGRAVIITGIPFAVKTDPKVRLKREVLDEIARSGSGQVALGSKRPRSAQGSAPGTGLTANVRALSGEAWYVQQASRAVNQAMGRVIRHRHDYGAIILCDERFQTERAQRQLSCWLRDLVKVQPHFGAVSSSLSKFFREQAAAAVARGREQVVPKPALPKDTFRMLPVRADPQSAPESSARLVVPAAMDLQGLADIGALGHAPTPPGKLGQIGAAGNTGQLMAALQQARPNHKSSNAHKAGTAKAPHGEQGSLTASLWAHVTDGRLPPSAASRSSGQQPLTSAAAINAKPHGTTSFLPQRQGPEAAVGIERQASLPKTVSRVGSAADATAHAPPQSNAARSAPAQIGAEGKPEKPAAEKESAKSYLARLERELPAPAYQEVKEALKAYSSHSAGMLALIDRVVEVLRVPGRHHLVPGFACMLSKQQRTWFCQRMKEIISNSSQRPAEGADQPCTSSGPDSLADRPTRDPPTSGVARGLSRQGSHQTPVMCNRLPRRHSRRASCAAAHQ</sequence>
<evidence type="ECO:0000256" key="18">
    <source>
        <dbReference type="SAM" id="MobiDB-lite"/>
    </source>
</evidence>
<evidence type="ECO:0000256" key="9">
    <source>
        <dbReference type="ARBA" id="ARBA00022840"/>
    </source>
</evidence>
<dbReference type="InterPro" id="IPR006554">
    <property type="entry name" value="Helicase-like_DEXD_c2"/>
</dbReference>
<dbReference type="EMBL" id="JALJOQ010000076">
    <property type="protein sequence ID" value="KAK9801398.1"/>
    <property type="molecule type" value="Genomic_DNA"/>
</dbReference>
<dbReference type="GO" id="GO:0003678">
    <property type="term" value="F:DNA helicase activity"/>
    <property type="evidence" value="ECO:0007669"/>
    <property type="project" value="InterPro"/>
</dbReference>
<dbReference type="InterPro" id="IPR045028">
    <property type="entry name" value="DinG/Rad3-like"/>
</dbReference>
<comment type="subcellular location">
    <subcellularLocation>
        <location evidence="1">Nucleus</location>
    </subcellularLocation>
</comment>
<name>A0AAW1P0T4_9CHLO</name>
<dbReference type="GO" id="GO:0090657">
    <property type="term" value="P:telomeric loop disassembly"/>
    <property type="evidence" value="ECO:0007669"/>
    <property type="project" value="TreeGrafter"/>
</dbReference>
<keyword evidence="14" id="KW-0413">Isomerase</keyword>
<evidence type="ECO:0000256" key="11">
    <source>
        <dbReference type="ARBA" id="ARBA00023014"/>
    </source>
</evidence>
<dbReference type="Gene3D" id="3.40.50.300">
    <property type="entry name" value="P-loop containing nucleotide triphosphate hydrolases"/>
    <property type="match status" value="2"/>
</dbReference>
<organism evidence="20 21">
    <name type="scientific">Symbiochloris irregularis</name>
    <dbReference type="NCBI Taxonomy" id="706552"/>
    <lineage>
        <taxon>Eukaryota</taxon>
        <taxon>Viridiplantae</taxon>
        <taxon>Chlorophyta</taxon>
        <taxon>core chlorophytes</taxon>
        <taxon>Trebouxiophyceae</taxon>
        <taxon>Trebouxiales</taxon>
        <taxon>Trebouxiaceae</taxon>
        <taxon>Symbiochloris</taxon>
    </lineage>
</organism>
<dbReference type="SUPFAM" id="SSF52540">
    <property type="entry name" value="P-loop containing nucleoside triphosphate hydrolases"/>
    <property type="match status" value="1"/>
</dbReference>
<keyword evidence="21" id="KW-1185">Reference proteome</keyword>
<dbReference type="FunFam" id="3.40.50.300:FF:000431">
    <property type="entry name" value="Regulator of telomere elongation helicase 1"/>
    <property type="match status" value="1"/>
</dbReference>
<keyword evidence="13" id="KW-0234">DNA repair</keyword>
<dbReference type="InterPro" id="IPR014013">
    <property type="entry name" value="Helic_SF1/SF2_ATP-bd_DinG/Rad3"/>
</dbReference>
<evidence type="ECO:0000256" key="6">
    <source>
        <dbReference type="ARBA" id="ARBA00022763"/>
    </source>
</evidence>
<accession>A0AAW1P0T4</accession>
<dbReference type="GO" id="GO:0016818">
    <property type="term" value="F:hydrolase activity, acting on acid anhydrides, in phosphorus-containing anhydrides"/>
    <property type="evidence" value="ECO:0007669"/>
    <property type="project" value="InterPro"/>
</dbReference>
<feature type="region of interest" description="Disordered" evidence="18">
    <location>
        <begin position="891"/>
        <end position="916"/>
    </location>
</feature>
<dbReference type="Pfam" id="PF06733">
    <property type="entry name" value="DEAD_2"/>
    <property type="match status" value="1"/>
</dbReference>
<keyword evidence="5" id="KW-0547">Nucleotide-binding</keyword>
<dbReference type="Proteomes" id="UP001465755">
    <property type="component" value="Unassembled WGS sequence"/>
</dbReference>
<feature type="compositionally biased region" description="Basic and acidic residues" evidence="18">
    <location>
        <begin position="1016"/>
        <end position="1028"/>
    </location>
</feature>
<evidence type="ECO:0000256" key="7">
    <source>
        <dbReference type="ARBA" id="ARBA00022801"/>
    </source>
</evidence>
<keyword evidence="4" id="KW-0479">Metal-binding</keyword>
<dbReference type="GO" id="GO:0051539">
    <property type="term" value="F:4 iron, 4 sulfur cluster binding"/>
    <property type="evidence" value="ECO:0007669"/>
    <property type="project" value="UniProtKB-KW"/>
</dbReference>
<feature type="region of interest" description="Disordered" evidence="18">
    <location>
        <begin position="1106"/>
        <end position="1174"/>
    </location>
</feature>
<dbReference type="GO" id="GO:1904430">
    <property type="term" value="P:negative regulation of t-circle formation"/>
    <property type="evidence" value="ECO:0007669"/>
    <property type="project" value="TreeGrafter"/>
</dbReference>
<evidence type="ECO:0000256" key="17">
    <source>
        <dbReference type="ARBA" id="ARBA00073810"/>
    </source>
</evidence>
<feature type="domain" description="Helicase ATP-binding" evidence="19">
    <location>
        <begin position="7"/>
        <end position="298"/>
    </location>
</feature>
<evidence type="ECO:0000256" key="8">
    <source>
        <dbReference type="ARBA" id="ARBA00022806"/>
    </source>
</evidence>
<dbReference type="InterPro" id="IPR057498">
    <property type="entry name" value="Rtel1_ARCH"/>
</dbReference>
<evidence type="ECO:0000256" key="13">
    <source>
        <dbReference type="ARBA" id="ARBA00023204"/>
    </source>
</evidence>
<keyword evidence="8" id="KW-0347">Helicase</keyword>
<evidence type="ECO:0000256" key="14">
    <source>
        <dbReference type="ARBA" id="ARBA00023235"/>
    </source>
</evidence>
<dbReference type="InterPro" id="IPR006555">
    <property type="entry name" value="ATP-dep_Helicase_C"/>
</dbReference>
<dbReference type="GO" id="GO:0006281">
    <property type="term" value="P:DNA repair"/>
    <property type="evidence" value="ECO:0007669"/>
    <property type="project" value="UniProtKB-KW"/>
</dbReference>
<dbReference type="CDD" id="cd18788">
    <property type="entry name" value="SF2_C_XPD"/>
    <property type="match status" value="1"/>
</dbReference>
<keyword evidence="7" id="KW-0378">Hydrolase</keyword>
<feature type="region of interest" description="Disordered" evidence="18">
    <location>
        <begin position="65"/>
        <end position="84"/>
    </location>
</feature>
<evidence type="ECO:0000256" key="5">
    <source>
        <dbReference type="ARBA" id="ARBA00022741"/>
    </source>
</evidence>
<dbReference type="GO" id="GO:0070182">
    <property type="term" value="F:DNA polymerase binding"/>
    <property type="evidence" value="ECO:0007669"/>
    <property type="project" value="TreeGrafter"/>
</dbReference>
<keyword evidence="10" id="KW-0408">Iron</keyword>
<keyword evidence="12" id="KW-0238">DNA-binding</keyword>
<keyword evidence="6" id="KW-0227">DNA damage</keyword>
<comment type="similarity">
    <text evidence="2">Belongs to the helicase family. RAD3/XPD subfamily.</text>
</comment>
<evidence type="ECO:0000256" key="15">
    <source>
        <dbReference type="ARBA" id="ARBA00023242"/>
    </source>
</evidence>
<keyword evidence="15" id="KW-0539">Nucleus</keyword>
<evidence type="ECO:0000313" key="20">
    <source>
        <dbReference type="EMBL" id="KAK9801398.1"/>
    </source>
</evidence>
<proteinExistence type="inferred from homology"/>
<dbReference type="SMART" id="SM00491">
    <property type="entry name" value="HELICc2"/>
    <property type="match status" value="1"/>
</dbReference>
<keyword evidence="9" id="KW-0067">ATP-binding</keyword>
<dbReference type="AlphaFoldDB" id="A0AAW1P0T4"/>
<comment type="catalytic activity">
    <reaction evidence="16">
        <text>ATP + H2O = ADP + phosphate + H(+)</text>
        <dbReference type="Rhea" id="RHEA:13065"/>
        <dbReference type="ChEBI" id="CHEBI:15377"/>
        <dbReference type="ChEBI" id="CHEBI:15378"/>
        <dbReference type="ChEBI" id="CHEBI:30616"/>
        <dbReference type="ChEBI" id="CHEBI:43474"/>
        <dbReference type="ChEBI" id="CHEBI:456216"/>
    </reaction>
</comment>
<evidence type="ECO:0000256" key="10">
    <source>
        <dbReference type="ARBA" id="ARBA00023004"/>
    </source>
</evidence>
<dbReference type="GO" id="GO:0010569">
    <property type="term" value="P:regulation of double-strand break repair via homologous recombination"/>
    <property type="evidence" value="ECO:0007669"/>
    <property type="project" value="TreeGrafter"/>
</dbReference>
<evidence type="ECO:0000256" key="3">
    <source>
        <dbReference type="ARBA" id="ARBA00022485"/>
    </source>
</evidence>
<protein>
    <recommendedName>
        <fullName evidence="17">Regulator of telomere elongation helicase 1 homolog</fullName>
    </recommendedName>
</protein>
<dbReference type="CDD" id="cd17970">
    <property type="entry name" value="DEAHc_FancJ"/>
    <property type="match status" value="1"/>
</dbReference>
<keyword evidence="11" id="KW-0411">Iron-sulfur</keyword>
<evidence type="ECO:0000256" key="4">
    <source>
        <dbReference type="ARBA" id="ARBA00022723"/>
    </source>
</evidence>
<dbReference type="PANTHER" id="PTHR11472:SF34">
    <property type="entry name" value="REGULATOR OF TELOMERE ELONGATION HELICASE 1"/>
    <property type="match status" value="1"/>
</dbReference>
<evidence type="ECO:0000256" key="16">
    <source>
        <dbReference type="ARBA" id="ARBA00049360"/>
    </source>
</evidence>
<dbReference type="GO" id="GO:0005524">
    <property type="term" value="F:ATP binding"/>
    <property type="evidence" value="ECO:0007669"/>
    <property type="project" value="UniProtKB-KW"/>
</dbReference>
<evidence type="ECO:0000313" key="21">
    <source>
        <dbReference type="Proteomes" id="UP001465755"/>
    </source>
</evidence>
<dbReference type="SMART" id="SM00488">
    <property type="entry name" value="DEXDc2"/>
    <property type="match status" value="1"/>
</dbReference>
<keyword evidence="3" id="KW-0004">4Fe-4S</keyword>
<evidence type="ECO:0000256" key="12">
    <source>
        <dbReference type="ARBA" id="ARBA00023125"/>
    </source>
</evidence>
<dbReference type="GO" id="GO:0005634">
    <property type="term" value="C:nucleus"/>
    <property type="evidence" value="ECO:0007669"/>
    <property type="project" value="UniProtKB-SubCell"/>
</dbReference>
<dbReference type="InterPro" id="IPR027417">
    <property type="entry name" value="P-loop_NTPase"/>
</dbReference>